<dbReference type="InterPro" id="IPR000504">
    <property type="entry name" value="RRM_dom"/>
</dbReference>
<accession>A0A834Z098</accession>
<comment type="caution">
    <text evidence="5">The sequence shown here is derived from an EMBL/GenBank/DDBJ whole genome shotgun (WGS) entry which is preliminary data.</text>
</comment>
<dbReference type="EMBL" id="JABCRI010000011">
    <property type="protein sequence ID" value="KAF8397940.1"/>
    <property type="molecule type" value="Genomic_DNA"/>
</dbReference>
<name>A0A834Z098_TETSI</name>
<dbReference type="PANTHER" id="PTHR48027">
    <property type="entry name" value="HETEROGENEOUS NUCLEAR RIBONUCLEOPROTEIN 87F-RELATED"/>
    <property type="match status" value="1"/>
</dbReference>
<evidence type="ECO:0000313" key="5">
    <source>
        <dbReference type="EMBL" id="KAF8397940.1"/>
    </source>
</evidence>
<feature type="region of interest" description="Disordered" evidence="3">
    <location>
        <begin position="60"/>
        <end position="86"/>
    </location>
</feature>
<gene>
    <name evidence="5" type="ORF">HHK36_016866</name>
</gene>
<dbReference type="InterPro" id="IPR012677">
    <property type="entry name" value="Nucleotide-bd_a/b_plait_sf"/>
</dbReference>
<dbReference type="Proteomes" id="UP000655225">
    <property type="component" value="Unassembled WGS sequence"/>
</dbReference>
<dbReference type="Pfam" id="PF00076">
    <property type="entry name" value="RRM_1"/>
    <property type="match status" value="1"/>
</dbReference>
<dbReference type="SMART" id="SM00360">
    <property type="entry name" value="RRM"/>
    <property type="match status" value="1"/>
</dbReference>
<keyword evidence="1 2" id="KW-0694">RNA-binding</keyword>
<dbReference type="AlphaFoldDB" id="A0A834Z098"/>
<evidence type="ECO:0000313" key="6">
    <source>
        <dbReference type="Proteomes" id="UP000655225"/>
    </source>
</evidence>
<dbReference type="InterPro" id="IPR035979">
    <property type="entry name" value="RBD_domain_sf"/>
</dbReference>
<evidence type="ECO:0000256" key="2">
    <source>
        <dbReference type="PROSITE-ProRule" id="PRU00176"/>
    </source>
</evidence>
<reference evidence="5 6" key="1">
    <citation type="submission" date="2020-04" db="EMBL/GenBank/DDBJ databases">
        <title>Plant Genome Project.</title>
        <authorList>
            <person name="Zhang R.-G."/>
        </authorList>
    </citation>
    <scope>NUCLEOTIDE SEQUENCE [LARGE SCALE GENOMIC DNA]</scope>
    <source>
        <strain evidence="5">YNK0</strain>
        <tissue evidence="5">Leaf</tissue>
    </source>
</reference>
<proteinExistence type="predicted"/>
<organism evidence="5 6">
    <name type="scientific">Tetracentron sinense</name>
    <name type="common">Spur-leaf</name>
    <dbReference type="NCBI Taxonomy" id="13715"/>
    <lineage>
        <taxon>Eukaryota</taxon>
        <taxon>Viridiplantae</taxon>
        <taxon>Streptophyta</taxon>
        <taxon>Embryophyta</taxon>
        <taxon>Tracheophyta</taxon>
        <taxon>Spermatophyta</taxon>
        <taxon>Magnoliopsida</taxon>
        <taxon>Trochodendrales</taxon>
        <taxon>Trochodendraceae</taxon>
        <taxon>Tetracentron</taxon>
    </lineage>
</organism>
<dbReference type="SUPFAM" id="SSF54928">
    <property type="entry name" value="RNA-binding domain, RBD"/>
    <property type="match status" value="1"/>
</dbReference>
<feature type="domain" description="RRM" evidence="4">
    <location>
        <begin position="240"/>
        <end position="318"/>
    </location>
</feature>
<dbReference type="InterPro" id="IPR052462">
    <property type="entry name" value="SLIRP/GR-RBP-like"/>
</dbReference>
<dbReference type="GO" id="GO:0003723">
    <property type="term" value="F:RNA binding"/>
    <property type="evidence" value="ECO:0007669"/>
    <property type="project" value="UniProtKB-UniRule"/>
</dbReference>
<dbReference type="Gene3D" id="3.30.70.330">
    <property type="match status" value="1"/>
</dbReference>
<dbReference type="OrthoDB" id="439808at2759"/>
<evidence type="ECO:0000259" key="4">
    <source>
        <dbReference type="PROSITE" id="PS50102"/>
    </source>
</evidence>
<protein>
    <recommendedName>
        <fullName evidence="4">RRM domain-containing protein</fullName>
    </recommendedName>
</protein>
<sequence length="339" mass="36561">MNSNQAQSKSTGRDVGETSHTHQLIDLATEIVFAFTPFLQAMQQQMTSFMKEFRSGPTTGLDANDALDDASNSDHEGVSNGGRNSTRSPHLYHCNLVVASAPFLSPSSHLCRRQALASASAPSLAHFAVVVVPLTTDPRCRRSALTVVVAAVPSPPRPHRHAFVVAPSLSGHATALSPRHRHRANTARHPRLSVHRTRLRMAAFRGISQRLLGPLARSSPNSCSSLLPPSQLIFCRGIASKLFVGGLSFYTTESALSEAFSQFGQVIEAKIIMDRVSDRSKGFGFVTFASEDEAQKAVTEMNGKVLNGRIVFVDKAKPSPRFSDGIPIARGPPEPTSDT</sequence>
<dbReference type="PROSITE" id="PS50102">
    <property type="entry name" value="RRM"/>
    <property type="match status" value="1"/>
</dbReference>
<evidence type="ECO:0000256" key="1">
    <source>
        <dbReference type="ARBA" id="ARBA00022884"/>
    </source>
</evidence>
<evidence type="ECO:0000256" key="3">
    <source>
        <dbReference type="SAM" id="MobiDB-lite"/>
    </source>
</evidence>
<keyword evidence="6" id="KW-1185">Reference proteome</keyword>